<keyword evidence="5 14" id="KW-0732">Signal</keyword>
<comment type="subcellular location">
    <subcellularLocation>
        <location evidence="1">Membrane</location>
        <topology evidence="1">Multi-pass membrane protein</topology>
    </subcellularLocation>
</comment>
<sequence>MASPPPLLTALLLLTAAISLISPSQSQSQSATCTSQSQTFTNNKRYAFCNGLPYLNSYLHWTFDPAQSSLSIAFIAPAPPEGWVSWAINPTSTGMVGSQALIAFKLGDRMTVKTYNVSSYNPLTESKVWFDVKESSAEFSNGAIRLFATVVLPEKGKTVVNQVWQVGASVTGGVPNKHEFQPANLNSKGSLDLLGGQSTASTGGNSRLKKRNIHGVLNVVSWGILFPTGIVLARYLRVFPSADPAWFYLHVSCQVSAYAIGVAGWGTGLKLGSESKAVTYSVHRNIGITLFAFATLQIFALLLRPKKDNKYRLYWNIYHHGVGYAILVLGILNVFKGFDILQPEPKWRRAYIVVISVLGGIALLLEAFTWIVVLKRKKSDKSTKPYDGYNNGRGRQEPLSP</sequence>
<evidence type="ECO:0000313" key="18">
    <source>
        <dbReference type="Proteomes" id="UP001190926"/>
    </source>
</evidence>
<dbReference type="AlphaFoldDB" id="A0AAD4J5J4"/>
<keyword evidence="11" id="KW-0408">Iron</keyword>
<organism evidence="17 18">
    <name type="scientific">Perilla frutescens var. hirtella</name>
    <name type="common">Perilla citriodora</name>
    <name type="synonym">Perilla setoyensis</name>
    <dbReference type="NCBI Taxonomy" id="608512"/>
    <lineage>
        <taxon>Eukaryota</taxon>
        <taxon>Viridiplantae</taxon>
        <taxon>Streptophyta</taxon>
        <taxon>Embryophyta</taxon>
        <taxon>Tracheophyta</taxon>
        <taxon>Spermatophyta</taxon>
        <taxon>Magnoliopsida</taxon>
        <taxon>eudicotyledons</taxon>
        <taxon>Gunneridae</taxon>
        <taxon>Pentapetalae</taxon>
        <taxon>asterids</taxon>
        <taxon>lamiids</taxon>
        <taxon>Lamiales</taxon>
        <taxon>Lamiaceae</taxon>
        <taxon>Nepetoideae</taxon>
        <taxon>Elsholtzieae</taxon>
        <taxon>Perilla</taxon>
    </lineage>
</organism>
<evidence type="ECO:0000256" key="3">
    <source>
        <dbReference type="ARBA" id="ARBA00022692"/>
    </source>
</evidence>
<evidence type="ECO:0000256" key="2">
    <source>
        <dbReference type="ARBA" id="ARBA00022448"/>
    </source>
</evidence>
<keyword evidence="7 13" id="KW-1133">Transmembrane helix</keyword>
<feature type="binding site" description="axial binding residue" evidence="11">
    <location>
        <position position="214"/>
    </location>
    <ligand>
        <name>heme b</name>
        <dbReference type="ChEBI" id="CHEBI:60344"/>
        <label>1</label>
    </ligand>
    <ligandPart>
        <name>Fe</name>
        <dbReference type="ChEBI" id="CHEBI:18248"/>
    </ligandPart>
</feature>
<feature type="signal peptide" evidence="14">
    <location>
        <begin position="1"/>
        <end position="26"/>
    </location>
</feature>
<dbReference type="InterPro" id="IPR006593">
    <property type="entry name" value="Cyt_b561/ferric_Rdtase_TM"/>
</dbReference>
<feature type="binding site" description="axial binding residue" evidence="11">
    <location>
        <position position="250"/>
    </location>
    <ligand>
        <name>heme b</name>
        <dbReference type="ChEBI" id="CHEBI:60344"/>
        <label>1</label>
    </ligand>
    <ligandPart>
        <name>Fe</name>
        <dbReference type="ChEBI" id="CHEBI:18248"/>
    </ligandPart>
</feature>
<evidence type="ECO:0000256" key="11">
    <source>
        <dbReference type="PIRSR" id="PIRSR037471-1"/>
    </source>
</evidence>
<evidence type="ECO:0000256" key="5">
    <source>
        <dbReference type="ARBA" id="ARBA00022729"/>
    </source>
</evidence>
<dbReference type="SMART" id="SM00665">
    <property type="entry name" value="B561"/>
    <property type="match status" value="1"/>
</dbReference>
<feature type="transmembrane region" description="Helical" evidence="13">
    <location>
        <begin position="215"/>
        <end position="233"/>
    </location>
</feature>
<dbReference type="InterPro" id="IPR045265">
    <property type="entry name" value="AIR12_DOMON"/>
</dbReference>
<dbReference type="CDD" id="cd09629">
    <property type="entry name" value="DOMON_CIL1_like"/>
    <property type="match status" value="1"/>
</dbReference>
<evidence type="ECO:0000256" key="7">
    <source>
        <dbReference type="ARBA" id="ARBA00022989"/>
    </source>
</evidence>
<proteinExistence type="predicted"/>
<keyword evidence="6 10" id="KW-0249">Electron transport</keyword>
<dbReference type="PROSITE" id="PS50836">
    <property type="entry name" value="DOMON"/>
    <property type="match status" value="1"/>
</dbReference>
<dbReference type="PIRSF" id="PIRSF037471">
    <property type="entry name" value="UCP037471"/>
    <property type="match status" value="1"/>
</dbReference>
<feature type="domain" description="DOMON" evidence="15">
    <location>
        <begin position="55"/>
        <end position="167"/>
    </location>
</feature>
<evidence type="ECO:0000256" key="4">
    <source>
        <dbReference type="ARBA" id="ARBA00022723"/>
    </source>
</evidence>
<dbReference type="Pfam" id="PF03188">
    <property type="entry name" value="Cytochrom_B561"/>
    <property type="match status" value="1"/>
</dbReference>
<dbReference type="EMBL" id="SDAM02000154">
    <property type="protein sequence ID" value="KAH6826953.1"/>
    <property type="molecule type" value="Genomic_DNA"/>
</dbReference>
<evidence type="ECO:0000259" key="16">
    <source>
        <dbReference type="PROSITE" id="PS50939"/>
    </source>
</evidence>
<evidence type="ECO:0000256" key="9">
    <source>
        <dbReference type="ARBA" id="ARBA00053871"/>
    </source>
</evidence>
<feature type="transmembrane region" description="Helical" evidence="13">
    <location>
        <begin position="286"/>
        <end position="303"/>
    </location>
</feature>
<feature type="binding site" description="axial binding residue" evidence="11">
    <location>
        <position position="283"/>
    </location>
    <ligand>
        <name>heme b</name>
        <dbReference type="ChEBI" id="CHEBI:60344"/>
        <label>1</label>
    </ligand>
    <ligandPart>
        <name>Fe</name>
        <dbReference type="ChEBI" id="CHEBI:18248"/>
    </ligandPart>
</feature>
<name>A0AAD4J5J4_PERFH</name>
<dbReference type="Proteomes" id="UP001190926">
    <property type="component" value="Unassembled WGS sequence"/>
</dbReference>
<keyword evidence="2 10" id="KW-0813">Transport</keyword>
<feature type="binding site" description="axial binding residue" evidence="11">
    <location>
        <position position="319"/>
    </location>
    <ligand>
        <name>heme b</name>
        <dbReference type="ChEBI" id="CHEBI:60344"/>
        <label>1</label>
    </ligand>
    <ligandPart>
        <name>Fe</name>
        <dbReference type="ChEBI" id="CHEBI:18248"/>
    </ligandPart>
</feature>
<feature type="region of interest" description="Disordered" evidence="12">
    <location>
        <begin position="380"/>
        <end position="401"/>
    </location>
</feature>
<dbReference type="GO" id="GO:0046872">
    <property type="term" value="F:metal ion binding"/>
    <property type="evidence" value="ECO:0007669"/>
    <property type="project" value="UniProtKB-KW"/>
</dbReference>
<comment type="function">
    <text evidence="9">May act as a catecholamine-responsive trans-membrane electron transporter.</text>
</comment>
<dbReference type="InterPro" id="IPR017214">
    <property type="entry name" value="UCP037471"/>
</dbReference>
<keyword evidence="18" id="KW-1185">Reference proteome</keyword>
<evidence type="ECO:0000256" key="10">
    <source>
        <dbReference type="PIRNR" id="PIRNR037471"/>
    </source>
</evidence>
<dbReference type="InterPro" id="IPR005018">
    <property type="entry name" value="DOMON_domain"/>
</dbReference>
<comment type="cofactor">
    <cofactor evidence="10">
        <name>heme b</name>
        <dbReference type="ChEBI" id="CHEBI:60344"/>
    </cofactor>
    <text evidence="10">Binds 2 heme b groups non-covalently.</text>
</comment>
<feature type="chain" id="PRO_5042212231" description="Cytochrome b561 and DOMON domain-containing protein" evidence="14">
    <location>
        <begin position="27"/>
        <end position="401"/>
    </location>
</feature>
<evidence type="ECO:0000256" key="1">
    <source>
        <dbReference type="ARBA" id="ARBA00004141"/>
    </source>
</evidence>
<dbReference type="PANTHER" id="PTHR23130:SF195">
    <property type="entry name" value="CYTOCHROME B561 AND DOMON DOMAIN-CONTAINING PROTEIN"/>
    <property type="match status" value="1"/>
</dbReference>
<dbReference type="FunFam" id="1.20.120.1770:FF:000007">
    <property type="entry name" value="Cytochrome b561 and DOMON domain-containing protein"/>
    <property type="match status" value="1"/>
</dbReference>
<dbReference type="PROSITE" id="PS50939">
    <property type="entry name" value="CYTOCHROME_B561"/>
    <property type="match status" value="1"/>
</dbReference>
<gene>
    <name evidence="17" type="ORF">C2S53_013298</name>
</gene>
<evidence type="ECO:0000256" key="6">
    <source>
        <dbReference type="ARBA" id="ARBA00022982"/>
    </source>
</evidence>
<accession>A0AAD4J5J4</accession>
<reference evidence="17 18" key="1">
    <citation type="journal article" date="2021" name="Nat. Commun.">
        <title>Incipient diploidization of the medicinal plant Perilla within 10,000 years.</title>
        <authorList>
            <person name="Zhang Y."/>
            <person name="Shen Q."/>
            <person name="Leng L."/>
            <person name="Zhang D."/>
            <person name="Chen S."/>
            <person name="Shi Y."/>
            <person name="Ning Z."/>
            <person name="Chen S."/>
        </authorList>
    </citation>
    <scope>NUCLEOTIDE SEQUENCE [LARGE SCALE GENOMIC DNA]</scope>
    <source>
        <strain evidence="18">cv. PC099</strain>
    </source>
</reference>
<keyword evidence="8 10" id="KW-0472">Membrane</keyword>
<keyword evidence="3 13" id="KW-0812">Transmembrane</keyword>
<feature type="domain" description="Cytochrome b561" evidence="16">
    <location>
        <begin position="174"/>
        <end position="374"/>
    </location>
</feature>
<evidence type="ECO:0000259" key="15">
    <source>
        <dbReference type="PROSITE" id="PS50836"/>
    </source>
</evidence>
<evidence type="ECO:0000256" key="8">
    <source>
        <dbReference type="ARBA" id="ARBA00023136"/>
    </source>
</evidence>
<dbReference type="Gene3D" id="1.20.120.1770">
    <property type="match status" value="1"/>
</dbReference>
<evidence type="ECO:0000256" key="12">
    <source>
        <dbReference type="SAM" id="MobiDB-lite"/>
    </source>
</evidence>
<feature type="transmembrane region" description="Helical" evidence="13">
    <location>
        <begin position="245"/>
        <end position="266"/>
    </location>
</feature>
<comment type="caution">
    <text evidence="17">The sequence shown here is derived from an EMBL/GenBank/DDBJ whole genome shotgun (WGS) entry which is preliminary data.</text>
</comment>
<feature type="transmembrane region" description="Helical" evidence="13">
    <location>
        <begin position="315"/>
        <end position="335"/>
    </location>
</feature>
<dbReference type="PANTHER" id="PTHR23130">
    <property type="entry name" value="CYTOCHROME B561 AND DOMON DOMAIN-CONTAINING PROTEIN"/>
    <property type="match status" value="1"/>
</dbReference>
<feature type="transmembrane region" description="Helical" evidence="13">
    <location>
        <begin position="350"/>
        <end position="374"/>
    </location>
</feature>
<dbReference type="CDD" id="cd08760">
    <property type="entry name" value="Cyt_b561_FRRS1_like"/>
    <property type="match status" value="1"/>
</dbReference>
<protein>
    <recommendedName>
        <fullName evidence="10">Cytochrome b561 and DOMON domain-containing protein</fullName>
    </recommendedName>
</protein>
<evidence type="ECO:0000313" key="17">
    <source>
        <dbReference type="EMBL" id="KAH6826953.1"/>
    </source>
</evidence>
<evidence type="ECO:0000256" key="13">
    <source>
        <dbReference type="SAM" id="Phobius"/>
    </source>
</evidence>
<dbReference type="GO" id="GO:0016020">
    <property type="term" value="C:membrane"/>
    <property type="evidence" value="ECO:0007669"/>
    <property type="project" value="UniProtKB-SubCell"/>
</dbReference>
<evidence type="ECO:0000256" key="14">
    <source>
        <dbReference type="SAM" id="SignalP"/>
    </source>
</evidence>
<keyword evidence="4 11" id="KW-0479">Metal-binding</keyword>
<dbReference type="Pfam" id="PF04526">
    <property type="entry name" value="DUF568"/>
    <property type="match status" value="1"/>
</dbReference>